<dbReference type="EMBL" id="WBZC01000025">
    <property type="protein sequence ID" value="KAB3534814.1"/>
    <property type="molecule type" value="Genomic_DNA"/>
</dbReference>
<gene>
    <name evidence="2" type="ORF">F8154_08100</name>
</gene>
<dbReference type="AlphaFoldDB" id="A0A6I0F8H9"/>
<protein>
    <submittedName>
        <fullName evidence="2">Uncharacterized protein</fullName>
    </submittedName>
</protein>
<keyword evidence="1" id="KW-0812">Transmembrane</keyword>
<evidence type="ECO:0000256" key="1">
    <source>
        <dbReference type="SAM" id="Phobius"/>
    </source>
</evidence>
<name>A0A6I0F8H9_9FIRM</name>
<sequence length="86" mass="9618">MFKLNDRSPIELIIIAANILSYVWVIACFYFAYLMYVSGSVAEFPKDSIELLTSPIGGFVIALTLFVVFKGFAIIKNAEISLNDFN</sequence>
<evidence type="ECO:0000313" key="3">
    <source>
        <dbReference type="Proteomes" id="UP000432715"/>
    </source>
</evidence>
<feature type="transmembrane region" description="Helical" evidence="1">
    <location>
        <begin position="12"/>
        <end position="36"/>
    </location>
</feature>
<feature type="transmembrane region" description="Helical" evidence="1">
    <location>
        <begin position="56"/>
        <end position="75"/>
    </location>
</feature>
<dbReference type="RefSeq" id="WP_151861111.1">
    <property type="nucleotide sequence ID" value="NZ_WBZC01000025.1"/>
</dbReference>
<dbReference type="OrthoDB" id="9946272at2"/>
<evidence type="ECO:0000313" key="2">
    <source>
        <dbReference type="EMBL" id="KAB3534814.1"/>
    </source>
</evidence>
<keyword evidence="1" id="KW-0472">Membrane</keyword>
<organism evidence="2 3">
    <name type="scientific">Alkaliphilus pronyensis</name>
    <dbReference type="NCBI Taxonomy" id="1482732"/>
    <lineage>
        <taxon>Bacteria</taxon>
        <taxon>Bacillati</taxon>
        <taxon>Bacillota</taxon>
        <taxon>Clostridia</taxon>
        <taxon>Peptostreptococcales</taxon>
        <taxon>Natronincolaceae</taxon>
        <taxon>Alkaliphilus</taxon>
    </lineage>
</organism>
<dbReference type="PROSITE" id="PS51257">
    <property type="entry name" value="PROKAR_LIPOPROTEIN"/>
    <property type="match status" value="1"/>
</dbReference>
<dbReference type="Proteomes" id="UP000432715">
    <property type="component" value="Unassembled WGS sequence"/>
</dbReference>
<keyword evidence="3" id="KW-1185">Reference proteome</keyword>
<keyword evidence="1" id="KW-1133">Transmembrane helix</keyword>
<proteinExistence type="predicted"/>
<reference evidence="2 3" key="1">
    <citation type="submission" date="2019-10" db="EMBL/GenBank/DDBJ databases">
        <title>Alkaliphilus serpentinus sp. nov. and Alkaliphilus pronyensis sp. nov., two novel anaerobic alkaliphilic species isolated from the serpentinized-hosted hydrothermal field of the Prony Bay (New Caledonia).</title>
        <authorList>
            <person name="Postec A."/>
        </authorList>
    </citation>
    <scope>NUCLEOTIDE SEQUENCE [LARGE SCALE GENOMIC DNA]</scope>
    <source>
        <strain evidence="2 3">LacV</strain>
    </source>
</reference>
<accession>A0A6I0F8H9</accession>
<comment type="caution">
    <text evidence="2">The sequence shown here is derived from an EMBL/GenBank/DDBJ whole genome shotgun (WGS) entry which is preliminary data.</text>
</comment>